<keyword evidence="4" id="KW-1185">Reference proteome</keyword>
<proteinExistence type="predicted"/>
<gene>
    <name evidence="3" type="ORF">GCM10020260_12340</name>
</gene>
<evidence type="ECO:0000259" key="2">
    <source>
        <dbReference type="Pfam" id="PF00561"/>
    </source>
</evidence>
<comment type="caution">
    <text evidence="3">The sequence shown here is derived from an EMBL/GenBank/DDBJ whole genome shotgun (WGS) entry which is preliminary data.</text>
</comment>
<organism evidence="3 4">
    <name type="scientific">Nesterenkonia halobia</name>
    <dbReference type="NCBI Taxonomy" id="37922"/>
    <lineage>
        <taxon>Bacteria</taxon>
        <taxon>Bacillati</taxon>
        <taxon>Actinomycetota</taxon>
        <taxon>Actinomycetes</taxon>
        <taxon>Micrococcales</taxon>
        <taxon>Micrococcaceae</taxon>
        <taxon>Nesterenkonia</taxon>
    </lineage>
</organism>
<evidence type="ECO:0000313" key="4">
    <source>
        <dbReference type="Proteomes" id="UP001501736"/>
    </source>
</evidence>
<evidence type="ECO:0000313" key="3">
    <source>
        <dbReference type="EMBL" id="GAA3283473.1"/>
    </source>
</evidence>
<sequence>MRREREPRTPWVRAGVLGAGTGLGAGLAAAAGASALAGYFARMVVTPVREHREDLEILAVVRGSRGDEVVLPATPETIVEGTYGLYFHGGQSHARIGEITAFSPRDGTITRRVEEIYRGDLRSAVRGWWTSVTHPDPDSAGFPSREVVVELPDGPAPAWHVPPQRGDGVLAGRGIWAIMVHGRGGRRAEGIRGLAVADRLGLDSLLISYRNDGEAPDAPDGRYGLGVTEWEDVEAAVQYALDHGAEDVLLFGWSMGGAIALQTADRSRLAPAIRGLVLTGPVVDWIDVLAHQARENRIPDRVGRMGQWIISNSSGKRVTGLAAPVDLKALNWTARADELHVRTLILHSVDDNVVPYGPSRDLAERSPMVSFVPFARARHIKERNADPDRWEGKVAEWATKLFTADAPPHLASTGTLPTVTPAEATATSDRRPDR</sequence>
<dbReference type="Gene3D" id="3.40.50.1820">
    <property type="entry name" value="alpha/beta hydrolase"/>
    <property type="match status" value="1"/>
</dbReference>
<dbReference type="InterPro" id="IPR000073">
    <property type="entry name" value="AB_hydrolase_1"/>
</dbReference>
<protein>
    <submittedName>
        <fullName evidence="3">Alpha/beta fold hydrolase</fullName>
    </submittedName>
</protein>
<dbReference type="InterPro" id="IPR029058">
    <property type="entry name" value="AB_hydrolase_fold"/>
</dbReference>
<accession>A0ABP6RDD4</accession>
<feature type="region of interest" description="Disordered" evidence="1">
    <location>
        <begin position="408"/>
        <end position="434"/>
    </location>
</feature>
<name>A0ABP6RDD4_9MICC</name>
<feature type="domain" description="AB hydrolase-1" evidence="2">
    <location>
        <begin position="178"/>
        <end position="287"/>
    </location>
</feature>
<evidence type="ECO:0000256" key="1">
    <source>
        <dbReference type="SAM" id="MobiDB-lite"/>
    </source>
</evidence>
<dbReference type="Proteomes" id="UP001501736">
    <property type="component" value="Unassembled WGS sequence"/>
</dbReference>
<dbReference type="EMBL" id="BAAAYG010000004">
    <property type="protein sequence ID" value="GAA3283473.1"/>
    <property type="molecule type" value="Genomic_DNA"/>
</dbReference>
<dbReference type="SUPFAM" id="SSF53474">
    <property type="entry name" value="alpha/beta-Hydrolases"/>
    <property type="match status" value="1"/>
</dbReference>
<reference evidence="4" key="1">
    <citation type="journal article" date="2019" name="Int. J. Syst. Evol. Microbiol.">
        <title>The Global Catalogue of Microorganisms (GCM) 10K type strain sequencing project: providing services to taxonomists for standard genome sequencing and annotation.</title>
        <authorList>
            <consortium name="The Broad Institute Genomics Platform"/>
            <consortium name="The Broad Institute Genome Sequencing Center for Infectious Disease"/>
            <person name="Wu L."/>
            <person name="Ma J."/>
        </authorList>
    </citation>
    <scope>NUCLEOTIDE SEQUENCE [LARGE SCALE GENOMIC DNA]</scope>
    <source>
        <strain evidence="4">JCM 11483</strain>
    </source>
</reference>
<dbReference type="GO" id="GO:0016787">
    <property type="term" value="F:hydrolase activity"/>
    <property type="evidence" value="ECO:0007669"/>
    <property type="project" value="UniProtKB-KW"/>
</dbReference>
<keyword evidence="3" id="KW-0378">Hydrolase</keyword>
<dbReference type="Pfam" id="PF00561">
    <property type="entry name" value="Abhydrolase_1"/>
    <property type="match status" value="1"/>
</dbReference>